<evidence type="ECO:0000313" key="3">
    <source>
        <dbReference type="Proteomes" id="UP000245207"/>
    </source>
</evidence>
<evidence type="ECO:0000313" key="2">
    <source>
        <dbReference type="EMBL" id="PWA85842.1"/>
    </source>
</evidence>
<feature type="region of interest" description="Disordered" evidence="1">
    <location>
        <begin position="69"/>
        <end position="89"/>
    </location>
</feature>
<dbReference type="EMBL" id="PKPP01001082">
    <property type="protein sequence ID" value="PWA85842.1"/>
    <property type="molecule type" value="Genomic_DNA"/>
</dbReference>
<comment type="caution">
    <text evidence="2">The sequence shown here is derived from an EMBL/GenBank/DDBJ whole genome shotgun (WGS) entry which is preliminary data.</text>
</comment>
<keyword evidence="3" id="KW-1185">Reference proteome</keyword>
<dbReference type="AlphaFoldDB" id="A0A2U1PJE9"/>
<name>A0A2U1PJE9_ARTAN</name>
<accession>A0A2U1PJE9</accession>
<dbReference type="Proteomes" id="UP000245207">
    <property type="component" value="Unassembled WGS sequence"/>
</dbReference>
<organism evidence="2 3">
    <name type="scientific">Artemisia annua</name>
    <name type="common">Sweet wormwood</name>
    <dbReference type="NCBI Taxonomy" id="35608"/>
    <lineage>
        <taxon>Eukaryota</taxon>
        <taxon>Viridiplantae</taxon>
        <taxon>Streptophyta</taxon>
        <taxon>Embryophyta</taxon>
        <taxon>Tracheophyta</taxon>
        <taxon>Spermatophyta</taxon>
        <taxon>Magnoliopsida</taxon>
        <taxon>eudicotyledons</taxon>
        <taxon>Gunneridae</taxon>
        <taxon>Pentapetalae</taxon>
        <taxon>asterids</taxon>
        <taxon>campanulids</taxon>
        <taxon>Asterales</taxon>
        <taxon>Asteraceae</taxon>
        <taxon>Asteroideae</taxon>
        <taxon>Anthemideae</taxon>
        <taxon>Artemisiinae</taxon>
        <taxon>Artemisia</taxon>
    </lineage>
</organism>
<gene>
    <name evidence="2" type="ORF">CTI12_AA146190</name>
</gene>
<feature type="region of interest" description="Disordered" evidence="1">
    <location>
        <begin position="1"/>
        <end position="33"/>
    </location>
</feature>
<sequence length="137" mass="15421">MRAGAQGYGRSSSSATRHCSTLPHEAPNEVKGETKAIQDAIKQKKMDPNIDRQIIDDVLDSENRGHVMGVGRVVPGMGSSSRSSQVDQGFCTREEIEKMKKQHTMELDEQRNLFKQFMDFYNRQQGTPASQFQMPDS</sequence>
<protein>
    <submittedName>
        <fullName evidence="2">Uncharacterized protein</fullName>
    </submittedName>
</protein>
<feature type="compositionally biased region" description="Polar residues" evidence="1">
    <location>
        <begin position="9"/>
        <end position="19"/>
    </location>
</feature>
<reference evidence="2 3" key="1">
    <citation type="journal article" date="2018" name="Mol. Plant">
        <title>The genome of Artemisia annua provides insight into the evolution of Asteraceae family and artemisinin biosynthesis.</title>
        <authorList>
            <person name="Shen Q."/>
            <person name="Zhang L."/>
            <person name="Liao Z."/>
            <person name="Wang S."/>
            <person name="Yan T."/>
            <person name="Shi P."/>
            <person name="Liu M."/>
            <person name="Fu X."/>
            <person name="Pan Q."/>
            <person name="Wang Y."/>
            <person name="Lv Z."/>
            <person name="Lu X."/>
            <person name="Zhang F."/>
            <person name="Jiang W."/>
            <person name="Ma Y."/>
            <person name="Chen M."/>
            <person name="Hao X."/>
            <person name="Li L."/>
            <person name="Tang Y."/>
            <person name="Lv G."/>
            <person name="Zhou Y."/>
            <person name="Sun X."/>
            <person name="Brodelius P.E."/>
            <person name="Rose J.K.C."/>
            <person name="Tang K."/>
        </authorList>
    </citation>
    <scope>NUCLEOTIDE SEQUENCE [LARGE SCALE GENOMIC DNA]</scope>
    <source>
        <strain evidence="3">cv. Huhao1</strain>
        <tissue evidence="2">Leaf</tissue>
    </source>
</reference>
<evidence type="ECO:0000256" key="1">
    <source>
        <dbReference type="SAM" id="MobiDB-lite"/>
    </source>
</evidence>
<proteinExistence type="predicted"/>